<dbReference type="EMBL" id="JQBP01000007">
    <property type="protein sequence ID" value="KRN74708.1"/>
    <property type="molecule type" value="Genomic_DNA"/>
</dbReference>
<evidence type="ECO:0008006" key="3">
    <source>
        <dbReference type="Google" id="ProtNLM"/>
    </source>
</evidence>
<evidence type="ECO:0000313" key="1">
    <source>
        <dbReference type="EMBL" id="KRN74708.1"/>
    </source>
</evidence>
<gene>
    <name evidence="1" type="ORF">IV73_GL001217</name>
</gene>
<dbReference type="GO" id="GO:0000287">
    <property type="term" value="F:magnesium ion binding"/>
    <property type="evidence" value="ECO:0007669"/>
    <property type="project" value="TreeGrafter"/>
</dbReference>
<dbReference type="NCBIfam" id="TIGR01484">
    <property type="entry name" value="HAD-SF-IIB"/>
    <property type="match status" value="1"/>
</dbReference>
<dbReference type="Gene3D" id="3.30.1240.10">
    <property type="match status" value="1"/>
</dbReference>
<comment type="caution">
    <text evidence="1">The sequence shown here is derived from an EMBL/GenBank/DDBJ whole genome shotgun (WGS) entry which is preliminary data.</text>
</comment>
<dbReference type="GO" id="GO:0005829">
    <property type="term" value="C:cytosol"/>
    <property type="evidence" value="ECO:0007669"/>
    <property type="project" value="TreeGrafter"/>
</dbReference>
<dbReference type="Pfam" id="PF08282">
    <property type="entry name" value="Hydrolase_3"/>
    <property type="match status" value="1"/>
</dbReference>
<dbReference type="InterPro" id="IPR023214">
    <property type="entry name" value="HAD_sf"/>
</dbReference>
<dbReference type="STRING" id="1616.IV73_GL001217"/>
<keyword evidence="2" id="KW-1185">Reference proteome</keyword>
<dbReference type="Gene3D" id="3.40.50.1000">
    <property type="entry name" value="HAD superfamily/HAD-like"/>
    <property type="match status" value="1"/>
</dbReference>
<dbReference type="PATRIC" id="fig|1616.3.peg.1249"/>
<dbReference type="InterPro" id="IPR000150">
    <property type="entry name" value="Cof"/>
</dbReference>
<dbReference type="SUPFAM" id="SSF56784">
    <property type="entry name" value="HAD-like"/>
    <property type="match status" value="1"/>
</dbReference>
<dbReference type="InterPro" id="IPR006379">
    <property type="entry name" value="HAD-SF_hydro_IIB"/>
</dbReference>
<dbReference type="AlphaFoldDB" id="A0A0R2JKY6"/>
<accession>A0A0R2JKY6</accession>
<reference evidence="1 2" key="1">
    <citation type="journal article" date="2015" name="Genome Announc.">
        <title>Expanding the biotechnology potential of lactobacilli through comparative genomics of 213 strains and associated genera.</title>
        <authorList>
            <person name="Sun Z."/>
            <person name="Harris H.M."/>
            <person name="McCann A."/>
            <person name="Guo C."/>
            <person name="Argimon S."/>
            <person name="Zhang W."/>
            <person name="Yang X."/>
            <person name="Jeffery I.B."/>
            <person name="Cooney J.C."/>
            <person name="Kagawa T.F."/>
            <person name="Liu W."/>
            <person name="Song Y."/>
            <person name="Salvetti E."/>
            <person name="Wrobel A."/>
            <person name="Rasinkangas P."/>
            <person name="Parkhill J."/>
            <person name="Rea M.C."/>
            <person name="O'Sullivan O."/>
            <person name="Ritari J."/>
            <person name="Douillard F.P."/>
            <person name="Paul Ross R."/>
            <person name="Yang R."/>
            <person name="Briner A.E."/>
            <person name="Felis G.E."/>
            <person name="de Vos W.M."/>
            <person name="Barrangou R."/>
            <person name="Klaenhammer T.R."/>
            <person name="Caufield P.W."/>
            <person name="Cui Y."/>
            <person name="Zhang H."/>
            <person name="O'Toole P.W."/>
        </authorList>
    </citation>
    <scope>NUCLEOTIDE SEQUENCE [LARGE SCALE GENOMIC DNA]</scope>
    <source>
        <strain evidence="1 2">DSM 20593</strain>
    </source>
</reference>
<proteinExistence type="predicted"/>
<dbReference type="PANTHER" id="PTHR10000">
    <property type="entry name" value="PHOSPHOSERINE PHOSPHATASE"/>
    <property type="match status" value="1"/>
</dbReference>
<sequence>MKMIHFFASDLDGTFLKQDKTYNHAYFAQVLAEIQRQNGHFVIATGRDIDMIRRDFAPFIGQVDLVVDNGALVETADQKRLQQAAVPTPLMAQAMMLINQMELTKGVIMVGLTGKYMLKAHRKMGAVNDEFQRLVHVTKYIDDLDEIDEPIVKLTFGINAAETETCMHLMAAELGTNVHVTTSGYGSIDIVAQGVNKADGIAKLAEYYQISASQLMAFGDGKNDLEMLQLANEPRAMANGDQDIMQKFPLALADNEHDGVLKTIEAYLQNKGI</sequence>
<name>A0A0R2JKY6_9LACO</name>
<dbReference type="InterPro" id="IPR036412">
    <property type="entry name" value="HAD-like_sf"/>
</dbReference>
<protein>
    <recommendedName>
        <fullName evidence="3">HAD superfamily hydrolase</fullName>
    </recommendedName>
</protein>
<organism evidence="1 2">
    <name type="scientific">Weissella kandleri</name>
    <dbReference type="NCBI Taxonomy" id="1616"/>
    <lineage>
        <taxon>Bacteria</taxon>
        <taxon>Bacillati</taxon>
        <taxon>Bacillota</taxon>
        <taxon>Bacilli</taxon>
        <taxon>Lactobacillales</taxon>
        <taxon>Lactobacillaceae</taxon>
        <taxon>Weissella</taxon>
    </lineage>
</organism>
<dbReference type="PROSITE" id="PS01229">
    <property type="entry name" value="COF_2"/>
    <property type="match status" value="1"/>
</dbReference>
<dbReference type="GO" id="GO:0016791">
    <property type="term" value="F:phosphatase activity"/>
    <property type="evidence" value="ECO:0007669"/>
    <property type="project" value="TreeGrafter"/>
</dbReference>
<dbReference type="NCBIfam" id="TIGR00099">
    <property type="entry name" value="Cof-subfamily"/>
    <property type="match status" value="1"/>
</dbReference>
<evidence type="ECO:0000313" key="2">
    <source>
        <dbReference type="Proteomes" id="UP000051655"/>
    </source>
</evidence>
<dbReference type="Proteomes" id="UP000051655">
    <property type="component" value="Unassembled WGS sequence"/>
</dbReference>
<dbReference type="PANTHER" id="PTHR10000:SF53">
    <property type="entry name" value="5-AMINO-6-(5-PHOSPHO-D-RIBITYLAMINO)URACIL PHOSPHATASE YBJI-RELATED"/>
    <property type="match status" value="1"/>
</dbReference>